<dbReference type="EMBL" id="QZWG01000001">
    <property type="protein sequence ID" value="RZC29926.1"/>
    <property type="molecule type" value="Genomic_DNA"/>
</dbReference>
<comment type="subcellular location">
    <subcellularLocation>
        <location evidence="1">Secreted</location>
    </subcellularLocation>
</comment>
<evidence type="ECO:0000313" key="7">
    <source>
        <dbReference type="EMBL" id="RZC29926.1"/>
    </source>
</evidence>
<evidence type="ECO:0000256" key="4">
    <source>
        <dbReference type="ARBA" id="ARBA00022525"/>
    </source>
</evidence>
<accession>A0A445M2Z9</accession>
<evidence type="ECO:0000256" key="5">
    <source>
        <dbReference type="ARBA" id="ARBA00022729"/>
    </source>
</evidence>
<comment type="caution">
    <text evidence="7">The sequence shown here is derived from an EMBL/GenBank/DDBJ whole genome shotgun (WGS) entry which is preliminary data.</text>
</comment>
<keyword evidence="7" id="KW-0418">Kinase</keyword>
<dbReference type="Pfam" id="PF05938">
    <property type="entry name" value="Self-incomp_S1"/>
    <property type="match status" value="1"/>
</dbReference>
<organism evidence="7 8">
    <name type="scientific">Glycine soja</name>
    <name type="common">Wild soybean</name>
    <dbReference type="NCBI Taxonomy" id="3848"/>
    <lineage>
        <taxon>Eukaryota</taxon>
        <taxon>Viridiplantae</taxon>
        <taxon>Streptophyta</taxon>
        <taxon>Embryophyta</taxon>
        <taxon>Tracheophyta</taxon>
        <taxon>Spermatophyta</taxon>
        <taxon>Magnoliopsida</taxon>
        <taxon>eudicotyledons</taxon>
        <taxon>Gunneridae</taxon>
        <taxon>Pentapetalae</taxon>
        <taxon>rosids</taxon>
        <taxon>fabids</taxon>
        <taxon>Fabales</taxon>
        <taxon>Fabaceae</taxon>
        <taxon>Papilionoideae</taxon>
        <taxon>50 kb inversion clade</taxon>
        <taxon>NPAAA clade</taxon>
        <taxon>indigoferoid/millettioid clade</taxon>
        <taxon>Phaseoleae</taxon>
        <taxon>Glycine</taxon>
        <taxon>Glycine subgen. Soja</taxon>
    </lineage>
</organism>
<dbReference type="Pfam" id="PF00069">
    <property type="entry name" value="Pkinase"/>
    <property type="match status" value="1"/>
</dbReference>
<dbReference type="GO" id="GO:0004672">
    <property type="term" value="F:protein kinase activity"/>
    <property type="evidence" value="ECO:0007669"/>
    <property type="project" value="InterPro"/>
</dbReference>
<gene>
    <name evidence="7" type="ORF">D0Y65_001511</name>
</gene>
<evidence type="ECO:0000259" key="6">
    <source>
        <dbReference type="PROSITE" id="PS50011"/>
    </source>
</evidence>
<evidence type="ECO:0000256" key="3">
    <source>
        <dbReference type="ARBA" id="ARBA00022471"/>
    </source>
</evidence>
<reference evidence="7 8" key="1">
    <citation type="submission" date="2018-09" db="EMBL/GenBank/DDBJ databases">
        <title>A high-quality reference genome of wild soybean provides a powerful tool to mine soybean genomes.</title>
        <authorList>
            <person name="Xie M."/>
            <person name="Chung C.Y.L."/>
            <person name="Li M.-W."/>
            <person name="Wong F.-L."/>
            <person name="Chan T.-F."/>
            <person name="Lam H.-M."/>
        </authorList>
    </citation>
    <scope>NUCLEOTIDE SEQUENCE [LARGE SCALE GENOMIC DNA]</scope>
    <source>
        <strain evidence="8">cv. W05</strain>
        <tissue evidence="7">Hypocotyl of etiolated seedlings</tissue>
    </source>
</reference>
<keyword evidence="5" id="KW-0732">Signal</keyword>
<dbReference type="PANTHER" id="PTHR45621">
    <property type="entry name" value="OS01G0588500 PROTEIN-RELATED"/>
    <property type="match status" value="1"/>
</dbReference>
<keyword evidence="8" id="KW-1185">Reference proteome</keyword>
<evidence type="ECO:0000256" key="1">
    <source>
        <dbReference type="ARBA" id="ARBA00004613"/>
    </source>
</evidence>
<dbReference type="InterPro" id="IPR011009">
    <property type="entry name" value="Kinase-like_dom_sf"/>
</dbReference>
<dbReference type="Gene3D" id="1.10.510.10">
    <property type="entry name" value="Transferase(Phosphotransferase) domain 1"/>
    <property type="match status" value="1"/>
</dbReference>
<dbReference type="PROSITE" id="PS50011">
    <property type="entry name" value="PROTEIN_KINASE_DOM"/>
    <property type="match status" value="1"/>
</dbReference>
<name>A0A445M2Z9_GLYSO</name>
<dbReference type="PROSITE" id="PS00108">
    <property type="entry name" value="PROTEIN_KINASE_ST"/>
    <property type="match status" value="1"/>
</dbReference>
<evidence type="ECO:0000313" key="8">
    <source>
        <dbReference type="Proteomes" id="UP000289340"/>
    </source>
</evidence>
<dbReference type="GO" id="GO:0005576">
    <property type="term" value="C:extracellular region"/>
    <property type="evidence" value="ECO:0007669"/>
    <property type="project" value="UniProtKB-SubCell"/>
</dbReference>
<keyword evidence="3" id="KW-0713">Self-incompatibility</keyword>
<keyword evidence="4" id="KW-0964">Secreted</keyword>
<dbReference type="InterPro" id="IPR000719">
    <property type="entry name" value="Prot_kinase_dom"/>
</dbReference>
<dbReference type="GO" id="GO:0005524">
    <property type="term" value="F:ATP binding"/>
    <property type="evidence" value="ECO:0007669"/>
    <property type="project" value="InterPro"/>
</dbReference>
<proteinExistence type="inferred from homology"/>
<dbReference type="InterPro" id="IPR050823">
    <property type="entry name" value="Plant_Ser_Thr_Prot_Kinase"/>
</dbReference>
<protein>
    <submittedName>
        <fullName evidence="7">Putative serine/threonine-protein kinase PBL15</fullName>
    </submittedName>
</protein>
<dbReference type="InterPro" id="IPR008271">
    <property type="entry name" value="Ser/Thr_kinase_AS"/>
</dbReference>
<dbReference type="AlphaFoldDB" id="A0A445M2Z9"/>
<dbReference type="SUPFAM" id="SSF56112">
    <property type="entry name" value="Protein kinase-like (PK-like)"/>
    <property type="match status" value="1"/>
</dbReference>
<evidence type="ECO:0000256" key="2">
    <source>
        <dbReference type="ARBA" id="ARBA00005581"/>
    </source>
</evidence>
<sequence>MWGNVGVDRAVSDRFRLRHPSLVKLIGYCCEDEEQLLVYEFMPRGSLKNHLFRSLTSLPWGTRLKIATGAAKGLSFLHGAEKPVIYRDFKTFNVLLDSEFTTKLSDFGLVKVGPEGSNTHVSTKVMGTYGYAAPEYISTGCKDLMSKVEMTTLVSVSCNRMSPSFSLTTPSSMLKPLVTILVFLMVASAQDSLSDNTIFEGKQTVRVYNGMNDGILVYLHCRSKDNDLGQHVLAFGEFQKWSFNDNLFGTTLFWCTMNASNVHASFEVYRAKTEENKCDTQCNRILKKDGGYFFNQFVGHWEKRLSWHIPKTPSF</sequence>
<keyword evidence="7" id="KW-0808">Transferase</keyword>
<feature type="domain" description="Protein kinase" evidence="6">
    <location>
        <begin position="1"/>
        <end position="253"/>
    </location>
</feature>
<dbReference type="GO" id="GO:0060320">
    <property type="term" value="P:rejection of self pollen"/>
    <property type="evidence" value="ECO:0007669"/>
    <property type="project" value="UniProtKB-KW"/>
</dbReference>
<dbReference type="Proteomes" id="UP000289340">
    <property type="component" value="Chromosome 1"/>
</dbReference>
<dbReference type="InterPro" id="IPR010264">
    <property type="entry name" value="Self-incomp_S1"/>
</dbReference>
<comment type="similarity">
    <text evidence="2">Belongs to the plant self-incompatibility (S1) protein family.</text>
</comment>